<dbReference type="SMART" id="SM00174">
    <property type="entry name" value="RHO"/>
    <property type="match status" value="1"/>
</dbReference>
<dbReference type="PROSITE" id="PS51419">
    <property type="entry name" value="RAB"/>
    <property type="match status" value="1"/>
</dbReference>
<protein>
    <submittedName>
        <fullName evidence="4">Ras family GTPase</fullName>
    </submittedName>
</protein>
<name>A0A378KVY5_9GAMM</name>
<keyword evidence="1" id="KW-0547">Nucleotide-binding</keyword>
<dbReference type="InterPro" id="IPR001806">
    <property type="entry name" value="Small_GTPase"/>
</dbReference>
<evidence type="ECO:0000256" key="2">
    <source>
        <dbReference type="ARBA" id="ARBA00023134"/>
    </source>
</evidence>
<dbReference type="Pfam" id="PF00071">
    <property type="entry name" value="Ras"/>
    <property type="match status" value="1"/>
</dbReference>
<evidence type="ECO:0000313" key="3">
    <source>
        <dbReference type="EMBL" id="KTD47542.1"/>
    </source>
</evidence>
<dbReference type="Gene3D" id="3.40.50.300">
    <property type="entry name" value="P-loop containing nucleotide triphosphate hydrolases"/>
    <property type="match status" value="1"/>
</dbReference>
<dbReference type="OrthoDB" id="5652423at2"/>
<dbReference type="EMBL" id="LNYR01000031">
    <property type="protein sequence ID" value="KTD47542.1"/>
    <property type="molecule type" value="Genomic_DNA"/>
</dbReference>
<dbReference type="AlphaFoldDB" id="A0A378KVY5"/>
<sequence length="548" mass="61587">MAASSEVMAQALKKLSVIIVNDTVFDPNFIPLMNIITKDLVQRAGFTHFLIDNHLTLEQLIEVAAANLQKTQDEYGQFLQKAEQKLFEKIDEFAQVEGDYFQKYLLFLESQVVQETEVPVLQFYKGLQADVAARNASTNPPASAELKVRISQLAKTAEKLITDLLLESLEHYKMLQSHGITLISAGDSERSKRILQATQEVLLSGQTNELDARLIEHYDILAKTMLKQERPFIMTVDIVGMGALAITLMKEQPAVYSNYLFVYVYNNPLRDGSAPIPGLLTAPQQELSRLILKNHTTIPINIVPINGEGKTMASVSESVLSRVREAIATLQRVPPVPVSQSTRYAFLQPVRQKEYPRKCALFGDSGVGKSALLRRLKDGTFQETSTLTYGVDMLETHIDKKPVRIWDPSGQSRFLSITSSYFTGNDVILLVFDRTNRESFDNIQLWLKRVQTFCRNPEFTLILIGNKCDLEDKCVVGHEEPAQAIEQWNSSAEGKLLHIHTHIYQPTSAKTGEGMNFLLKQMLKPLLYSTRLESLETSPETPGIGTRP</sequence>
<evidence type="ECO:0000313" key="6">
    <source>
        <dbReference type="Proteomes" id="UP000254230"/>
    </source>
</evidence>
<dbReference type="SUPFAM" id="SSF52540">
    <property type="entry name" value="P-loop containing nucleoside triphosphate hydrolases"/>
    <property type="match status" value="1"/>
</dbReference>
<dbReference type="STRING" id="45072.Lqua_1935"/>
<dbReference type="GO" id="GO:0005525">
    <property type="term" value="F:GTP binding"/>
    <property type="evidence" value="ECO:0007669"/>
    <property type="project" value="UniProtKB-KW"/>
</dbReference>
<keyword evidence="5" id="KW-1185">Reference proteome</keyword>
<dbReference type="PRINTS" id="PR00449">
    <property type="entry name" value="RASTRNSFRMNG"/>
</dbReference>
<evidence type="ECO:0000256" key="1">
    <source>
        <dbReference type="ARBA" id="ARBA00022741"/>
    </source>
</evidence>
<reference evidence="3 5" key="1">
    <citation type="submission" date="2015-11" db="EMBL/GenBank/DDBJ databases">
        <title>Genomic analysis of 38 Legionella species identifies large and diverse effector repertoires.</title>
        <authorList>
            <person name="Burstein D."/>
            <person name="Amaro F."/>
            <person name="Zusman T."/>
            <person name="Lifshitz Z."/>
            <person name="Cohen O."/>
            <person name="Gilbert J.A."/>
            <person name="Pupko T."/>
            <person name="Shuman H.A."/>
            <person name="Segal G."/>
        </authorList>
    </citation>
    <scope>NUCLEOTIDE SEQUENCE [LARGE SCALE GENOMIC DNA]</scope>
    <source>
        <strain evidence="3 5">ATCC 49507</strain>
    </source>
</reference>
<dbReference type="GO" id="GO:0003924">
    <property type="term" value="F:GTPase activity"/>
    <property type="evidence" value="ECO:0007669"/>
    <property type="project" value="InterPro"/>
</dbReference>
<dbReference type="InterPro" id="IPR050227">
    <property type="entry name" value="Rab"/>
</dbReference>
<dbReference type="NCBIfam" id="TIGR00231">
    <property type="entry name" value="small_GTP"/>
    <property type="match status" value="1"/>
</dbReference>
<keyword evidence="2" id="KW-0342">GTP-binding</keyword>
<evidence type="ECO:0000313" key="4">
    <source>
        <dbReference type="EMBL" id="STY18703.1"/>
    </source>
</evidence>
<dbReference type="InterPro" id="IPR027417">
    <property type="entry name" value="P-loop_NTPase"/>
</dbReference>
<dbReference type="Proteomes" id="UP000254230">
    <property type="component" value="Unassembled WGS sequence"/>
</dbReference>
<dbReference type="SMART" id="SM00175">
    <property type="entry name" value="RAB"/>
    <property type="match status" value="1"/>
</dbReference>
<dbReference type="CDD" id="cd00154">
    <property type="entry name" value="Rab"/>
    <property type="match status" value="1"/>
</dbReference>
<evidence type="ECO:0000313" key="5">
    <source>
        <dbReference type="Proteomes" id="UP000054639"/>
    </source>
</evidence>
<dbReference type="SMART" id="SM00173">
    <property type="entry name" value="RAS"/>
    <property type="match status" value="1"/>
</dbReference>
<organism evidence="4 6">
    <name type="scientific">Legionella quateirensis</name>
    <dbReference type="NCBI Taxonomy" id="45072"/>
    <lineage>
        <taxon>Bacteria</taxon>
        <taxon>Pseudomonadati</taxon>
        <taxon>Pseudomonadota</taxon>
        <taxon>Gammaproteobacteria</taxon>
        <taxon>Legionellales</taxon>
        <taxon>Legionellaceae</taxon>
        <taxon>Legionella</taxon>
    </lineage>
</organism>
<dbReference type="Proteomes" id="UP000054639">
    <property type="component" value="Unassembled WGS sequence"/>
</dbReference>
<gene>
    <name evidence="3" type="ORF">Lqua_1935</name>
    <name evidence="4" type="ORF">NCTC12376_02524</name>
</gene>
<dbReference type="PANTHER" id="PTHR47977">
    <property type="entry name" value="RAS-RELATED PROTEIN RAB"/>
    <property type="match status" value="1"/>
</dbReference>
<accession>A0A378KVY5</accession>
<dbReference type="RefSeq" id="WP_058474095.1">
    <property type="nucleotide sequence ID" value="NZ_CAAAIL010000001.1"/>
</dbReference>
<dbReference type="EMBL" id="UGOW01000001">
    <property type="protein sequence ID" value="STY18703.1"/>
    <property type="molecule type" value="Genomic_DNA"/>
</dbReference>
<proteinExistence type="predicted"/>
<reference evidence="4 6" key="2">
    <citation type="submission" date="2018-06" db="EMBL/GenBank/DDBJ databases">
        <authorList>
            <consortium name="Pathogen Informatics"/>
            <person name="Doyle S."/>
        </authorList>
    </citation>
    <scope>NUCLEOTIDE SEQUENCE [LARGE SCALE GENOMIC DNA]</scope>
    <source>
        <strain evidence="4 6">NCTC12376</strain>
    </source>
</reference>
<dbReference type="FunFam" id="3.40.50.300:FF:001447">
    <property type="entry name" value="Ras-related protein Rab-1B"/>
    <property type="match status" value="1"/>
</dbReference>
<dbReference type="InterPro" id="IPR005225">
    <property type="entry name" value="Small_GTP-bd"/>
</dbReference>